<reference evidence="1 2" key="1">
    <citation type="submission" date="2021-06" db="EMBL/GenBank/DDBJ databases">
        <title>Caerostris darwini draft genome.</title>
        <authorList>
            <person name="Kono N."/>
            <person name="Arakawa K."/>
        </authorList>
    </citation>
    <scope>NUCLEOTIDE SEQUENCE [LARGE SCALE GENOMIC DNA]</scope>
</reference>
<protein>
    <submittedName>
        <fullName evidence="1">Uncharacterized protein</fullName>
    </submittedName>
</protein>
<name>A0AAV4RN32_9ARAC</name>
<dbReference type="Proteomes" id="UP001054837">
    <property type="component" value="Unassembled WGS sequence"/>
</dbReference>
<evidence type="ECO:0000313" key="2">
    <source>
        <dbReference type="Proteomes" id="UP001054837"/>
    </source>
</evidence>
<organism evidence="1 2">
    <name type="scientific">Caerostris darwini</name>
    <dbReference type="NCBI Taxonomy" id="1538125"/>
    <lineage>
        <taxon>Eukaryota</taxon>
        <taxon>Metazoa</taxon>
        <taxon>Ecdysozoa</taxon>
        <taxon>Arthropoda</taxon>
        <taxon>Chelicerata</taxon>
        <taxon>Arachnida</taxon>
        <taxon>Araneae</taxon>
        <taxon>Araneomorphae</taxon>
        <taxon>Entelegynae</taxon>
        <taxon>Araneoidea</taxon>
        <taxon>Araneidae</taxon>
        <taxon>Caerostris</taxon>
    </lineage>
</organism>
<comment type="caution">
    <text evidence="1">The sequence shown here is derived from an EMBL/GenBank/DDBJ whole genome shotgun (WGS) entry which is preliminary data.</text>
</comment>
<sequence length="154" mass="17759">MAYTYGQYLSCHSMIEHQRISAHLNWTDHSIIASHITSMETKSHSAIFYFYAGRKVIPIGLIIAITFPLNKNIPLKPFPLMSGFEHPLESSSKTQITGHLWSIRPFSIKWQALVQACVGKEWHIVEKESIYWVFGPRKRAEEEKKWIIAVVFAS</sequence>
<keyword evidence="2" id="KW-1185">Reference proteome</keyword>
<dbReference type="EMBL" id="BPLQ01006478">
    <property type="protein sequence ID" value="GIY22777.1"/>
    <property type="molecule type" value="Genomic_DNA"/>
</dbReference>
<dbReference type="AlphaFoldDB" id="A0AAV4RN32"/>
<evidence type="ECO:0000313" key="1">
    <source>
        <dbReference type="EMBL" id="GIY22777.1"/>
    </source>
</evidence>
<accession>A0AAV4RN32</accession>
<proteinExistence type="predicted"/>
<gene>
    <name evidence="1" type="ORF">CDAR_84631</name>
</gene>